<dbReference type="PIRSF" id="PIRSF005739">
    <property type="entry name" value="O-mtase"/>
    <property type="match status" value="1"/>
</dbReference>
<feature type="domain" description="O-methyltransferase dimerisation" evidence="6">
    <location>
        <begin position="18"/>
        <end position="94"/>
    </location>
</feature>
<evidence type="ECO:0000313" key="7">
    <source>
        <dbReference type="EMBL" id="VTS00106.1"/>
    </source>
</evidence>
<accession>A0A6P2DEP6</accession>
<feature type="domain" description="O-methyltransferase C-terminal" evidence="5">
    <location>
        <begin position="117"/>
        <end position="324"/>
    </location>
</feature>
<dbReference type="InterPro" id="IPR036388">
    <property type="entry name" value="WH-like_DNA-bd_sf"/>
</dbReference>
<dbReference type="Gene3D" id="3.40.50.150">
    <property type="entry name" value="Vaccinia Virus protein VP39"/>
    <property type="match status" value="1"/>
</dbReference>
<dbReference type="Proteomes" id="UP000464178">
    <property type="component" value="Chromosome"/>
</dbReference>
<sequence>MTSPAPHAEPLPPQMVLMQMLFGKVVTQAVSIVARFKLADQMAAGPKTAAELAGPAGLNAKHLYRVLRALAGLGVLKGDDGGRFALTPVGELLRTDVPGSMRAIATYVCDPWSWKAWGDLAGSVRSGQPAFDHVFGEGVFDYLGKHPDESATFNEGMTGFSQQAAAAMLKAYDFAPFNMIVDVGGGHGAILCAVLGTNTKARGVVFDAPQVVAGAHAPIKAAGLADRCRAEGGDFFKAVPAGGDLYVLKHIIHDWNDAKATQILKCVRAAIPSTGKLLLVELVVPPGFAPNFAHVLDLEMMVVCDGKERTEPEYRELLAGAGFKLARVIPTEGPHSLVEAVPV</sequence>
<dbReference type="InterPro" id="IPR016461">
    <property type="entry name" value="COMT-like"/>
</dbReference>
<evidence type="ECO:0000256" key="2">
    <source>
        <dbReference type="ARBA" id="ARBA00022679"/>
    </source>
</evidence>
<organism evidence="7 8">
    <name type="scientific">Gemmata massiliana</name>
    <dbReference type="NCBI Taxonomy" id="1210884"/>
    <lineage>
        <taxon>Bacteria</taxon>
        <taxon>Pseudomonadati</taxon>
        <taxon>Planctomycetota</taxon>
        <taxon>Planctomycetia</taxon>
        <taxon>Gemmatales</taxon>
        <taxon>Gemmataceae</taxon>
        <taxon>Gemmata</taxon>
    </lineage>
</organism>
<keyword evidence="3" id="KW-0949">S-adenosyl-L-methionine</keyword>
<dbReference type="InterPro" id="IPR036390">
    <property type="entry name" value="WH_DNA-bd_sf"/>
</dbReference>
<dbReference type="PROSITE" id="PS51683">
    <property type="entry name" value="SAM_OMT_II"/>
    <property type="match status" value="1"/>
</dbReference>
<dbReference type="Gene3D" id="1.10.10.10">
    <property type="entry name" value="Winged helix-like DNA-binding domain superfamily/Winged helix DNA-binding domain"/>
    <property type="match status" value="1"/>
</dbReference>
<dbReference type="EMBL" id="LR593886">
    <property type="protein sequence ID" value="VTS00106.1"/>
    <property type="molecule type" value="Genomic_DNA"/>
</dbReference>
<dbReference type="InterPro" id="IPR029063">
    <property type="entry name" value="SAM-dependent_MTases_sf"/>
</dbReference>
<dbReference type="PANTHER" id="PTHR43712:SF2">
    <property type="entry name" value="O-METHYLTRANSFERASE CICE"/>
    <property type="match status" value="1"/>
</dbReference>
<keyword evidence="8" id="KW-1185">Reference proteome</keyword>
<dbReference type="InterPro" id="IPR012967">
    <property type="entry name" value="COMT_dimerisation"/>
</dbReference>
<evidence type="ECO:0000259" key="6">
    <source>
        <dbReference type="Pfam" id="PF08100"/>
    </source>
</evidence>
<protein>
    <submittedName>
        <fullName evidence="7">Uncharacterized protein</fullName>
    </submittedName>
</protein>
<dbReference type="Pfam" id="PF00891">
    <property type="entry name" value="Methyltransf_2"/>
    <property type="match status" value="1"/>
</dbReference>
<evidence type="ECO:0000259" key="5">
    <source>
        <dbReference type="Pfam" id="PF00891"/>
    </source>
</evidence>
<dbReference type="InterPro" id="IPR001077">
    <property type="entry name" value="COMT_C"/>
</dbReference>
<dbReference type="AlphaFoldDB" id="A0A6P2DEP6"/>
<keyword evidence="2 7" id="KW-0808">Transferase</keyword>
<proteinExistence type="predicted"/>
<evidence type="ECO:0000256" key="4">
    <source>
        <dbReference type="PIRSR" id="PIRSR005739-1"/>
    </source>
</evidence>
<keyword evidence="1 7" id="KW-0489">Methyltransferase</keyword>
<dbReference type="GO" id="GO:0032259">
    <property type="term" value="P:methylation"/>
    <property type="evidence" value="ECO:0007669"/>
    <property type="project" value="UniProtKB-KW"/>
</dbReference>
<dbReference type="RefSeq" id="WP_162672073.1">
    <property type="nucleotide sequence ID" value="NZ_LR593886.1"/>
</dbReference>
<dbReference type="SUPFAM" id="SSF53335">
    <property type="entry name" value="S-adenosyl-L-methionine-dependent methyltransferases"/>
    <property type="match status" value="1"/>
</dbReference>
<dbReference type="PANTHER" id="PTHR43712">
    <property type="entry name" value="PUTATIVE (AFU_ORTHOLOGUE AFUA_4G14580)-RELATED"/>
    <property type="match status" value="1"/>
</dbReference>
<dbReference type="SUPFAM" id="SSF46785">
    <property type="entry name" value="Winged helix' DNA-binding domain"/>
    <property type="match status" value="1"/>
</dbReference>
<dbReference type="Pfam" id="PF08100">
    <property type="entry name" value="Dimerisation"/>
    <property type="match status" value="1"/>
</dbReference>
<gene>
    <name evidence="7" type="ORF">SOIL9_82950</name>
</gene>
<name>A0A6P2DEP6_9BACT</name>
<evidence type="ECO:0000313" key="8">
    <source>
        <dbReference type="Proteomes" id="UP000464178"/>
    </source>
</evidence>
<dbReference type="GO" id="GO:0008171">
    <property type="term" value="F:O-methyltransferase activity"/>
    <property type="evidence" value="ECO:0007669"/>
    <property type="project" value="InterPro"/>
</dbReference>
<evidence type="ECO:0000256" key="1">
    <source>
        <dbReference type="ARBA" id="ARBA00022603"/>
    </source>
</evidence>
<reference evidence="7 8" key="1">
    <citation type="submission" date="2019-05" db="EMBL/GenBank/DDBJ databases">
        <authorList>
            <consortium name="Science for Life Laboratories"/>
        </authorList>
    </citation>
    <scope>NUCLEOTIDE SEQUENCE [LARGE SCALE GENOMIC DNA]</scope>
    <source>
        <strain evidence="7">Soil9</strain>
    </source>
</reference>
<dbReference type="KEGG" id="gms:SOIL9_82950"/>
<dbReference type="GO" id="GO:0046983">
    <property type="term" value="F:protein dimerization activity"/>
    <property type="evidence" value="ECO:0007669"/>
    <property type="project" value="InterPro"/>
</dbReference>
<evidence type="ECO:0000256" key="3">
    <source>
        <dbReference type="ARBA" id="ARBA00022691"/>
    </source>
</evidence>
<feature type="active site" description="Proton acceptor" evidence="4">
    <location>
        <position position="253"/>
    </location>
</feature>
<dbReference type="Gene3D" id="1.10.287.1350">
    <property type="match status" value="1"/>
</dbReference>